<dbReference type="PANTHER" id="PTHR36930:SF1">
    <property type="entry name" value="MOSC DOMAIN-CONTAINING PROTEIN"/>
    <property type="match status" value="1"/>
</dbReference>
<dbReference type="GO" id="GO:0003824">
    <property type="term" value="F:catalytic activity"/>
    <property type="evidence" value="ECO:0007669"/>
    <property type="project" value="InterPro"/>
</dbReference>
<dbReference type="Proteomes" id="UP000755667">
    <property type="component" value="Unassembled WGS sequence"/>
</dbReference>
<evidence type="ECO:0000256" key="1">
    <source>
        <dbReference type="SAM" id="MobiDB-lite"/>
    </source>
</evidence>
<dbReference type="PANTHER" id="PTHR36930">
    <property type="entry name" value="METAL-SULFUR CLUSTER BIOSYNTHESIS PROTEINS YUAD-RELATED"/>
    <property type="match status" value="1"/>
</dbReference>
<accession>A0A9Q2S6V9</accession>
<reference evidence="3 6" key="1">
    <citation type="submission" date="2021-01" db="EMBL/GenBank/DDBJ databases">
        <title>Diatom-associated Roseobacters Show Island Model of Population Structure.</title>
        <authorList>
            <person name="Qu L."/>
            <person name="Feng X."/>
            <person name="Chen Y."/>
            <person name="Li L."/>
            <person name="Wang X."/>
            <person name="Hu Z."/>
            <person name="Wang H."/>
            <person name="Luo H."/>
        </authorList>
    </citation>
    <scope>NUCLEOTIDE SEQUENCE</scope>
    <source>
        <strain evidence="4 6">CC28-63</strain>
        <strain evidence="3">CC28-69</strain>
    </source>
</reference>
<evidence type="ECO:0000313" key="5">
    <source>
        <dbReference type="Proteomes" id="UP000755667"/>
    </source>
</evidence>
<name>A0A9Q2S6V9_9RHOB</name>
<proteinExistence type="predicted"/>
<dbReference type="SUPFAM" id="SSF50800">
    <property type="entry name" value="PK beta-barrel domain-like"/>
    <property type="match status" value="1"/>
</dbReference>
<dbReference type="AlphaFoldDB" id="A0A9Q2S6V9"/>
<evidence type="ECO:0000313" key="3">
    <source>
        <dbReference type="EMBL" id="MBM2414522.1"/>
    </source>
</evidence>
<feature type="compositionally biased region" description="Basic and acidic residues" evidence="1">
    <location>
        <begin position="36"/>
        <end position="47"/>
    </location>
</feature>
<organism evidence="3 5">
    <name type="scientific">Marivita cryptomonadis</name>
    <dbReference type="NCBI Taxonomy" id="505252"/>
    <lineage>
        <taxon>Bacteria</taxon>
        <taxon>Pseudomonadati</taxon>
        <taxon>Pseudomonadota</taxon>
        <taxon>Alphaproteobacteria</taxon>
        <taxon>Rhodobacterales</taxon>
        <taxon>Roseobacteraceae</taxon>
        <taxon>Marivita</taxon>
    </lineage>
</organism>
<dbReference type="InterPro" id="IPR052716">
    <property type="entry name" value="MOSC_domain"/>
</dbReference>
<dbReference type="GeneID" id="62640669"/>
<keyword evidence="6" id="KW-1185">Reference proteome</keyword>
<dbReference type="Gene3D" id="2.40.33.20">
    <property type="entry name" value="PK beta-barrel domain-like"/>
    <property type="match status" value="1"/>
</dbReference>
<evidence type="ECO:0000313" key="6">
    <source>
        <dbReference type="Proteomes" id="UP000809440"/>
    </source>
</evidence>
<dbReference type="InterPro" id="IPR005302">
    <property type="entry name" value="MoCF_Sase_C"/>
</dbReference>
<dbReference type="GO" id="GO:0030170">
    <property type="term" value="F:pyridoxal phosphate binding"/>
    <property type="evidence" value="ECO:0007669"/>
    <property type="project" value="InterPro"/>
</dbReference>
<dbReference type="Proteomes" id="UP000809440">
    <property type="component" value="Unassembled WGS sequence"/>
</dbReference>
<dbReference type="Pfam" id="PF03473">
    <property type="entry name" value="MOSC"/>
    <property type="match status" value="1"/>
</dbReference>
<dbReference type="OrthoDB" id="9808413at2"/>
<dbReference type="EMBL" id="JAFBXF010000016">
    <property type="protein sequence ID" value="MBM2419238.1"/>
    <property type="molecule type" value="Genomic_DNA"/>
</dbReference>
<feature type="region of interest" description="Disordered" evidence="1">
    <location>
        <begin position="36"/>
        <end position="57"/>
    </location>
</feature>
<dbReference type="RefSeq" id="WP_085628916.1">
    <property type="nucleotide sequence ID" value="NZ_JAFBWU010000016.1"/>
</dbReference>
<feature type="domain" description="MOSC" evidence="2">
    <location>
        <begin position="28"/>
        <end position="183"/>
    </location>
</feature>
<evidence type="ECO:0000259" key="2">
    <source>
        <dbReference type="PROSITE" id="PS51340"/>
    </source>
</evidence>
<evidence type="ECO:0000313" key="4">
    <source>
        <dbReference type="EMBL" id="MBM2419238.1"/>
    </source>
</evidence>
<dbReference type="InterPro" id="IPR011037">
    <property type="entry name" value="Pyrv_Knase-like_insert_dom_sf"/>
</dbReference>
<dbReference type="GO" id="GO:0030151">
    <property type="term" value="F:molybdenum ion binding"/>
    <property type="evidence" value="ECO:0007669"/>
    <property type="project" value="InterPro"/>
</dbReference>
<sequence length="202" mass="22219">MPALKPTEFMAEIRWIGRVPVQGESILSAQTDRLELGFDGPEGERHSGRTRPSCSRVTTQYPRGTEISNVRQLSVLSAEDLTAIAMEMGLEAIDPVWLGASLVIKGIPDFTLVPPSSRLQGPDGVTLIIDMENRPCHLPAREIEALHPGKGKAFKAAAQNRRGVTAWVERPGMLVLGQNLRLHVPDQPVWPHLDKARASLKR</sequence>
<dbReference type="EMBL" id="JAFBXE010000016">
    <property type="protein sequence ID" value="MBM2414522.1"/>
    <property type="molecule type" value="Genomic_DNA"/>
</dbReference>
<gene>
    <name evidence="3" type="ORF">JQX41_19550</name>
    <name evidence="4" type="ORF">JQX48_19800</name>
</gene>
<comment type="caution">
    <text evidence="3">The sequence shown here is derived from an EMBL/GenBank/DDBJ whole genome shotgun (WGS) entry which is preliminary data.</text>
</comment>
<protein>
    <submittedName>
        <fullName evidence="3">Sulfurase</fullName>
    </submittedName>
</protein>
<dbReference type="PROSITE" id="PS51340">
    <property type="entry name" value="MOSC"/>
    <property type="match status" value="1"/>
</dbReference>